<evidence type="ECO:0000256" key="1">
    <source>
        <dbReference type="ARBA" id="ARBA00022734"/>
    </source>
</evidence>
<name>A0AAQ6IE09_ANATE</name>
<dbReference type="GO" id="GO:0030246">
    <property type="term" value="F:carbohydrate binding"/>
    <property type="evidence" value="ECO:0007669"/>
    <property type="project" value="UniProtKB-KW"/>
</dbReference>
<accession>A0AAQ6IE09</accession>
<dbReference type="Pfam" id="PF00059">
    <property type="entry name" value="Lectin_C"/>
    <property type="match status" value="1"/>
</dbReference>
<dbReference type="SMART" id="SM00034">
    <property type="entry name" value="CLECT"/>
    <property type="match status" value="1"/>
</dbReference>
<keyword evidence="6" id="KW-1185">Reference proteome</keyword>
<evidence type="ECO:0000259" key="4">
    <source>
        <dbReference type="PROSITE" id="PS50041"/>
    </source>
</evidence>
<reference evidence="5" key="2">
    <citation type="submission" date="2025-08" db="UniProtKB">
        <authorList>
            <consortium name="Ensembl"/>
        </authorList>
    </citation>
    <scope>IDENTIFICATION</scope>
</reference>
<dbReference type="GeneID" id="113173455"/>
<evidence type="ECO:0000313" key="6">
    <source>
        <dbReference type="Proteomes" id="UP000265040"/>
    </source>
</evidence>
<dbReference type="InterPro" id="IPR001304">
    <property type="entry name" value="C-type_lectin-like"/>
</dbReference>
<dbReference type="InterPro" id="IPR016186">
    <property type="entry name" value="C-type_lectin-like/link_sf"/>
</dbReference>
<dbReference type="CDD" id="cd03590">
    <property type="entry name" value="CLECT_DC-SIGN_like"/>
    <property type="match status" value="1"/>
</dbReference>
<keyword evidence="2" id="KW-1015">Disulfide bond</keyword>
<dbReference type="Proteomes" id="UP000265040">
    <property type="component" value="Chromosome 21"/>
</dbReference>
<dbReference type="PANTHER" id="PTHR22803">
    <property type="entry name" value="MANNOSE, PHOSPHOLIPASE, LECTIN RECEPTOR RELATED"/>
    <property type="match status" value="1"/>
</dbReference>
<dbReference type="AlphaFoldDB" id="A0AAQ6IE09"/>
<dbReference type="SUPFAM" id="SSF56436">
    <property type="entry name" value="C-type lectin-like"/>
    <property type="match status" value="1"/>
</dbReference>
<dbReference type="InterPro" id="IPR016187">
    <property type="entry name" value="CTDL_fold"/>
</dbReference>
<feature type="transmembrane region" description="Helical" evidence="3">
    <location>
        <begin position="32"/>
        <end position="53"/>
    </location>
</feature>
<dbReference type="GeneTree" id="ENSGT01030000234575"/>
<keyword evidence="3" id="KW-1133">Transmembrane helix</keyword>
<proteinExistence type="predicted"/>
<evidence type="ECO:0000256" key="3">
    <source>
        <dbReference type="SAM" id="Phobius"/>
    </source>
</evidence>
<reference evidence="5" key="3">
    <citation type="submission" date="2025-09" db="UniProtKB">
        <authorList>
            <consortium name="Ensembl"/>
        </authorList>
    </citation>
    <scope>IDENTIFICATION</scope>
</reference>
<dbReference type="InterPro" id="IPR033989">
    <property type="entry name" value="CD209-like_CTLD"/>
</dbReference>
<feature type="domain" description="C-type lectin" evidence="4">
    <location>
        <begin position="127"/>
        <end position="245"/>
    </location>
</feature>
<dbReference type="PROSITE" id="PS00615">
    <property type="entry name" value="C_TYPE_LECTIN_1"/>
    <property type="match status" value="1"/>
</dbReference>
<evidence type="ECO:0000256" key="2">
    <source>
        <dbReference type="ARBA" id="ARBA00023157"/>
    </source>
</evidence>
<keyword evidence="3" id="KW-0812">Transmembrane</keyword>
<evidence type="ECO:0000313" key="5">
    <source>
        <dbReference type="Ensembl" id="ENSATEP00000072027.1"/>
    </source>
</evidence>
<reference evidence="5 6" key="1">
    <citation type="submission" date="2021-04" db="EMBL/GenBank/DDBJ databases">
        <authorList>
            <consortium name="Wellcome Sanger Institute Data Sharing"/>
        </authorList>
    </citation>
    <scope>NUCLEOTIDE SEQUENCE [LARGE SCALE GENOMIC DNA]</scope>
</reference>
<keyword evidence="1" id="KW-0430">Lectin</keyword>
<protein>
    <recommendedName>
        <fullName evidence="4">C-type lectin domain-containing protein</fullName>
    </recommendedName>
</protein>
<keyword evidence="3" id="KW-0472">Membrane</keyword>
<dbReference type="RefSeq" id="XP_033182745.1">
    <property type="nucleotide sequence ID" value="XM_033326854.1"/>
</dbReference>
<organism evidence="5 6">
    <name type="scientific">Anabas testudineus</name>
    <name type="common">Climbing perch</name>
    <name type="synonym">Anthias testudineus</name>
    <dbReference type="NCBI Taxonomy" id="64144"/>
    <lineage>
        <taxon>Eukaryota</taxon>
        <taxon>Metazoa</taxon>
        <taxon>Chordata</taxon>
        <taxon>Craniata</taxon>
        <taxon>Vertebrata</taxon>
        <taxon>Euteleostomi</taxon>
        <taxon>Actinopterygii</taxon>
        <taxon>Neopterygii</taxon>
        <taxon>Teleostei</taxon>
        <taxon>Neoteleostei</taxon>
        <taxon>Acanthomorphata</taxon>
        <taxon>Anabantaria</taxon>
        <taxon>Anabantiformes</taxon>
        <taxon>Anabantoidei</taxon>
        <taxon>Anabantidae</taxon>
        <taxon>Anabas</taxon>
    </lineage>
</organism>
<dbReference type="PROSITE" id="PS50041">
    <property type="entry name" value="C_TYPE_LECTIN_2"/>
    <property type="match status" value="1"/>
</dbReference>
<dbReference type="InterPro" id="IPR018378">
    <property type="entry name" value="C-type_lectin_CS"/>
</dbReference>
<dbReference type="Gene3D" id="3.10.100.10">
    <property type="entry name" value="Mannose-Binding Protein A, subunit A"/>
    <property type="match status" value="1"/>
</dbReference>
<sequence>MEEIYMNVEYDKSVHSRASTNQTGLKSSERRFHGAVLCLGLLSVFLLALLIGLGVHYQKSLRGAATDLSTIKANLKELLQDSLNKLSSLTEVRNLLNASLIETTEERDRLLKMITQRKTCPAGWTMFRCSCYFLSSVSGSWSKGRQDCNKRGGDLVVIDSAEEQTFLSEFTKVESWIGLTDGDKEGTWNWVDGTPLTVKYWSAGQPDNGNRNPMFGEEDCVHFRQEGTANWNDRSCGASLRWICEKSLLKHDIQKI</sequence>
<dbReference type="Ensembl" id="ENSATET00000079121.1">
    <property type="protein sequence ID" value="ENSATEP00000072027.1"/>
    <property type="gene ID" value="ENSATEG00000030663.1"/>
</dbReference>
<dbReference type="InterPro" id="IPR050111">
    <property type="entry name" value="C-type_lectin/snaclec_domain"/>
</dbReference>